<dbReference type="FunFam" id="1.10.220.150:FF:000011">
    <property type="entry name" value="Arf-GAP with dual PH domain-containing protein 1"/>
    <property type="match status" value="1"/>
</dbReference>
<reference evidence="8" key="2">
    <citation type="submission" date="2025-08" db="UniProtKB">
        <authorList>
            <consortium name="Ensembl"/>
        </authorList>
    </citation>
    <scope>IDENTIFICATION</scope>
</reference>
<dbReference type="Proteomes" id="UP000007635">
    <property type="component" value="Chromosome XI"/>
</dbReference>
<dbReference type="GO" id="GO:0008270">
    <property type="term" value="F:zinc ion binding"/>
    <property type="evidence" value="ECO:0007669"/>
    <property type="project" value="UniProtKB-KW"/>
</dbReference>
<evidence type="ECO:0000256" key="4">
    <source>
        <dbReference type="ARBA" id="ARBA00022833"/>
    </source>
</evidence>
<dbReference type="InterPro" id="IPR037851">
    <property type="entry name" value="PH2_ADAP"/>
</dbReference>
<dbReference type="SMART" id="SM00105">
    <property type="entry name" value="ArfGap"/>
    <property type="match status" value="1"/>
</dbReference>
<dbReference type="GO" id="GO:0005547">
    <property type="term" value="F:phosphatidylinositol-3,4,5-trisphosphate binding"/>
    <property type="evidence" value="ECO:0007669"/>
    <property type="project" value="TreeGrafter"/>
</dbReference>
<dbReference type="PROSITE" id="PS50115">
    <property type="entry name" value="ARFGAP"/>
    <property type="match status" value="1"/>
</dbReference>
<dbReference type="Pfam" id="PF00169">
    <property type="entry name" value="PH"/>
    <property type="match status" value="2"/>
</dbReference>
<dbReference type="CDD" id="cd13252">
    <property type="entry name" value="PH1_ADAP"/>
    <property type="match status" value="1"/>
</dbReference>
<evidence type="ECO:0008006" key="10">
    <source>
        <dbReference type="Google" id="ProtNLM"/>
    </source>
</evidence>
<accession>A0AAQ4PSB6</accession>
<evidence type="ECO:0000256" key="2">
    <source>
        <dbReference type="ARBA" id="ARBA00022723"/>
    </source>
</evidence>
<dbReference type="GO" id="GO:0005737">
    <property type="term" value="C:cytoplasm"/>
    <property type="evidence" value="ECO:0007669"/>
    <property type="project" value="TreeGrafter"/>
</dbReference>
<dbReference type="CDD" id="cd08832">
    <property type="entry name" value="ArfGap_ADAP"/>
    <property type="match status" value="1"/>
</dbReference>
<dbReference type="GO" id="GO:0005886">
    <property type="term" value="C:plasma membrane"/>
    <property type="evidence" value="ECO:0007669"/>
    <property type="project" value="TreeGrafter"/>
</dbReference>
<dbReference type="CDD" id="cd01251">
    <property type="entry name" value="PH2_ADAP"/>
    <property type="match status" value="1"/>
</dbReference>
<keyword evidence="1" id="KW-0343">GTPase activation</keyword>
<dbReference type="InterPro" id="IPR052589">
    <property type="entry name" value="Arf-GAP_dual-PH_domain"/>
</dbReference>
<reference evidence="8" key="3">
    <citation type="submission" date="2025-09" db="UniProtKB">
        <authorList>
            <consortium name="Ensembl"/>
        </authorList>
    </citation>
    <scope>IDENTIFICATION</scope>
</reference>
<dbReference type="PRINTS" id="PR00405">
    <property type="entry name" value="REVINTRACTNG"/>
</dbReference>
<evidence type="ECO:0000259" key="6">
    <source>
        <dbReference type="PROSITE" id="PS50003"/>
    </source>
</evidence>
<dbReference type="Ensembl" id="ENSGACT00000062575.1">
    <property type="protein sequence ID" value="ENSGACP00000041789.1"/>
    <property type="gene ID" value="ENSGACG00000011236.2"/>
</dbReference>
<reference evidence="8 9" key="1">
    <citation type="journal article" date="2021" name="G3 (Bethesda)">
        <title>Improved contiguity of the threespine stickleback genome using long-read sequencing.</title>
        <authorList>
            <person name="Nath S."/>
            <person name="Shaw D.E."/>
            <person name="White M.A."/>
        </authorList>
    </citation>
    <scope>NUCLEOTIDE SEQUENCE [LARGE SCALE GENOMIC DNA]</scope>
    <source>
        <strain evidence="8 9">Lake Benthic</strain>
    </source>
</reference>
<dbReference type="InterPro" id="IPR037278">
    <property type="entry name" value="ARFGAP/RecO"/>
</dbReference>
<evidence type="ECO:0000313" key="9">
    <source>
        <dbReference type="Proteomes" id="UP000007635"/>
    </source>
</evidence>
<evidence type="ECO:0000256" key="5">
    <source>
        <dbReference type="PROSITE-ProRule" id="PRU00288"/>
    </source>
</evidence>
<feature type="domain" description="PH" evidence="6">
    <location>
        <begin position="132"/>
        <end position="338"/>
    </location>
</feature>
<dbReference type="GO" id="GO:0005096">
    <property type="term" value="F:GTPase activator activity"/>
    <property type="evidence" value="ECO:0007669"/>
    <property type="project" value="UniProtKB-KW"/>
</dbReference>
<dbReference type="PANTHER" id="PTHR46021">
    <property type="entry name" value="ARF-GAP WITH DUAL PH DOMAIN-CONTAINING PROTEIN 1-LIKE PROTEIN"/>
    <property type="match status" value="1"/>
</dbReference>
<dbReference type="GO" id="GO:1902936">
    <property type="term" value="F:phosphatidylinositol bisphosphate binding"/>
    <property type="evidence" value="ECO:0007669"/>
    <property type="project" value="InterPro"/>
</dbReference>
<dbReference type="GeneTree" id="ENSGT00940000155698"/>
<dbReference type="InterPro" id="IPR038508">
    <property type="entry name" value="ArfGAP_dom_sf"/>
</dbReference>
<dbReference type="InterPro" id="IPR037849">
    <property type="entry name" value="PH1_ADAP"/>
</dbReference>
<dbReference type="Gene3D" id="1.10.220.150">
    <property type="entry name" value="Arf GTPase activating protein"/>
    <property type="match status" value="1"/>
</dbReference>
<evidence type="ECO:0000256" key="1">
    <source>
        <dbReference type="ARBA" id="ARBA00022468"/>
    </source>
</evidence>
<dbReference type="Gene3D" id="2.30.29.30">
    <property type="entry name" value="Pleckstrin-homology domain (PH domain)/Phosphotyrosine-binding domain (PTB)"/>
    <property type="match status" value="2"/>
</dbReference>
<feature type="domain" description="Arf-GAP" evidence="7">
    <location>
        <begin position="9"/>
        <end position="131"/>
    </location>
</feature>
<dbReference type="PANTHER" id="PTHR46021:SF5">
    <property type="entry name" value="ARF-GAP WITH DUAL PH DOMAIN-CONTAINING PROTEIN 1"/>
    <property type="match status" value="1"/>
</dbReference>
<keyword evidence="4" id="KW-0862">Zinc</keyword>
<name>A0AAQ4PSB6_GASAC</name>
<sequence>MASDQEDNGQRVKRLLGKPGNGNCADCGAADPEWASYTLGVFVCLSCSGLHRNIARISKVKSVLLDPWSASEVELMDSVGNNAAKAKYEKIVPAFYYCPTHKDCMLLKEQWIRAKYERKEFQCVERQEPYSAGYREGFLWKRGRDNGQYLSRKFILSEREGVLKYFKKHDAREPKATMKINTLNATFQPTKMGTAQGLQITYLKDNSTRNIFVYHEDGKEMVDWFNGIRAARFHYLQVAFPGASISDHTEGFKKRWFTMDERRLMYFKDPLDAYARGEVFIGSRENSYSVHPGLPQNTQGYHWQFGITIVTPDRKFLFACETDEDQKDWISAFQTVINRPMQPREYAVAAYFKHKP</sequence>
<dbReference type="AlphaFoldDB" id="A0AAQ4PSB6"/>
<evidence type="ECO:0000256" key="3">
    <source>
        <dbReference type="ARBA" id="ARBA00022771"/>
    </source>
</evidence>
<proteinExistence type="predicted"/>
<keyword evidence="2" id="KW-0479">Metal-binding</keyword>
<dbReference type="SUPFAM" id="SSF57863">
    <property type="entry name" value="ArfGap/RecO-like zinc finger"/>
    <property type="match status" value="1"/>
</dbReference>
<organism evidence="8 9">
    <name type="scientific">Gasterosteus aculeatus aculeatus</name>
    <name type="common">three-spined stickleback</name>
    <dbReference type="NCBI Taxonomy" id="481459"/>
    <lineage>
        <taxon>Eukaryota</taxon>
        <taxon>Metazoa</taxon>
        <taxon>Chordata</taxon>
        <taxon>Craniata</taxon>
        <taxon>Vertebrata</taxon>
        <taxon>Euteleostomi</taxon>
        <taxon>Actinopterygii</taxon>
        <taxon>Neopterygii</taxon>
        <taxon>Teleostei</taxon>
        <taxon>Neoteleostei</taxon>
        <taxon>Acanthomorphata</taxon>
        <taxon>Eupercaria</taxon>
        <taxon>Perciformes</taxon>
        <taxon>Cottioidei</taxon>
        <taxon>Gasterosteales</taxon>
        <taxon>Gasterosteidae</taxon>
        <taxon>Gasterosteus</taxon>
    </lineage>
</organism>
<dbReference type="FunFam" id="2.30.29.30:FF:000080">
    <property type="entry name" value="Arf-GAP with dual PH domain-containing protein 1"/>
    <property type="match status" value="1"/>
</dbReference>
<dbReference type="InterPro" id="IPR001849">
    <property type="entry name" value="PH_domain"/>
</dbReference>
<dbReference type="SMART" id="SM00233">
    <property type="entry name" value="PH"/>
    <property type="match status" value="2"/>
</dbReference>
<evidence type="ECO:0000313" key="8">
    <source>
        <dbReference type="Ensembl" id="ENSGACP00000041789.1"/>
    </source>
</evidence>
<dbReference type="PROSITE" id="PS50003">
    <property type="entry name" value="PH_DOMAIN"/>
    <property type="match status" value="1"/>
</dbReference>
<dbReference type="InterPro" id="IPR001164">
    <property type="entry name" value="ArfGAP_dom"/>
</dbReference>
<dbReference type="SUPFAM" id="SSF50729">
    <property type="entry name" value="PH domain-like"/>
    <property type="match status" value="2"/>
</dbReference>
<dbReference type="InterPro" id="IPR011993">
    <property type="entry name" value="PH-like_dom_sf"/>
</dbReference>
<dbReference type="Pfam" id="PF01412">
    <property type="entry name" value="ArfGap"/>
    <property type="match status" value="1"/>
</dbReference>
<evidence type="ECO:0000259" key="7">
    <source>
        <dbReference type="PROSITE" id="PS50115"/>
    </source>
</evidence>
<keyword evidence="3 5" id="KW-0863">Zinc-finger</keyword>
<keyword evidence="9" id="KW-1185">Reference proteome</keyword>
<protein>
    <recommendedName>
        <fullName evidence="10">ArfGAP with dual PH domains 1</fullName>
    </recommendedName>
</protein>